<accession>A0ABV5FHE1</accession>
<comment type="caution">
    <text evidence="1">The sequence shown here is derived from an EMBL/GenBank/DDBJ whole genome shotgun (WGS) entry which is preliminary data.</text>
</comment>
<protein>
    <submittedName>
        <fullName evidence="1">Uncharacterized protein</fullName>
    </submittedName>
</protein>
<dbReference type="RefSeq" id="WP_290265764.1">
    <property type="nucleotide sequence ID" value="NZ_JAUFQQ010000005.1"/>
</dbReference>
<gene>
    <name evidence="1" type="ORF">ACFFUQ_03005</name>
</gene>
<organism evidence="1 2">
    <name type="scientific">Flavobacterium branchiarum</name>
    <dbReference type="NCBI Taxonomy" id="1114870"/>
    <lineage>
        <taxon>Bacteria</taxon>
        <taxon>Pseudomonadati</taxon>
        <taxon>Bacteroidota</taxon>
        <taxon>Flavobacteriia</taxon>
        <taxon>Flavobacteriales</taxon>
        <taxon>Flavobacteriaceae</taxon>
        <taxon>Flavobacterium</taxon>
    </lineage>
</organism>
<evidence type="ECO:0000313" key="2">
    <source>
        <dbReference type="Proteomes" id="UP001589589"/>
    </source>
</evidence>
<dbReference type="EMBL" id="JBHMEX010000013">
    <property type="protein sequence ID" value="MFB9062974.1"/>
    <property type="molecule type" value="Genomic_DNA"/>
</dbReference>
<reference evidence="1 2" key="1">
    <citation type="submission" date="2024-09" db="EMBL/GenBank/DDBJ databases">
        <authorList>
            <person name="Sun Q."/>
            <person name="Mori K."/>
        </authorList>
    </citation>
    <scope>NUCLEOTIDE SEQUENCE [LARGE SCALE GENOMIC DNA]</scope>
    <source>
        <strain evidence="1 2">CECT 7908</strain>
    </source>
</reference>
<evidence type="ECO:0000313" key="1">
    <source>
        <dbReference type="EMBL" id="MFB9062974.1"/>
    </source>
</evidence>
<proteinExistence type="predicted"/>
<keyword evidence="2" id="KW-1185">Reference proteome</keyword>
<dbReference type="Proteomes" id="UP001589589">
    <property type="component" value="Unassembled WGS sequence"/>
</dbReference>
<sequence length="220" mass="26383">MKFYTFFNTDELNTIGDYPQIEKSENYNLSSPDSYWNVPWNQFPNFKPLYSIKIRDKALNTNFLHSLPGFKGLTIDDNLKNIIEKFNLPPHQFYKIEVVHRNQELKYHWFHFIESLLGYIDFEKTTFELFQKWPLTVLKEIKVSSIEELHKLEVELNFEKEILIKKIALLDTFPNYDIISLNNITPLILVSEKLKKTLEESELKGFEFKEYKQLVMMEQK</sequence>
<name>A0ABV5FHE1_9FLAO</name>